<evidence type="ECO:0000256" key="12">
    <source>
        <dbReference type="ARBA" id="ARBA00047527"/>
    </source>
</evidence>
<feature type="binding site" evidence="13">
    <location>
        <begin position="22"/>
        <end position="23"/>
    </location>
    <ligand>
        <name>phosphoenolpyruvate</name>
        <dbReference type="ChEBI" id="CHEBI:58702"/>
    </ligand>
</feature>
<dbReference type="InterPro" id="IPR001986">
    <property type="entry name" value="Enolpyruvate_Tfrase_dom"/>
</dbReference>
<dbReference type="GO" id="GO:0019277">
    <property type="term" value="P:UDP-N-acetylgalactosamine biosynthetic process"/>
    <property type="evidence" value="ECO:0007669"/>
    <property type="project" value="InterPro"/>
</dbReference>
<proteinExistence type="inferred from homology"/>
<comment type="similarity">
    <text evidence="11 13">Belongs to the EPSP synthase family. MurA subfamily.</text>
</comment>
<feature type="domain" description="Enolpyruvate transferase" evidence="14">
    <location>
        <begin position="7"/>
        <end position="407"/>
    </location>
</feature>
<keyword evidence="9 13" id="KW-0961">Cell wall biogenesis/degradation</keyword>
<dbReference type="CDD" id="cd01555">
    <property type="entry name" value="UdpNAET"/>
    <property type="match status" value="1"/>
</dbReference>
<organism evidence="15 16">
    <name type="scientific">Brevibacillus centrosporus</name>
    <dbReference type="NCBI Taxonomy" id="54910"/>
    <lineage>
        <taxon>Bacteria</taxon>
        <taxon>Bacillati</taxon>
        <taxon>Bacillota</taxon>
        <taxon>Bacilli</taxon>
        <taxon>Bacillales</taxon>
        <taxon>Paenibacillaceae</taxon>
        <taxon>Brevibacillus</taxon>
    </lineage>
</organism>
<keyword evidence="5 13" id="KW-0808">Transferase</keyword>
<protein>
    <recommendedName>
        <fullName evidence="13">UDP-N-acetylglucosamine 1-carboxyvinyltransferase</fullName>
        <ecNumber evidence="13">2.5.1.7</ecNumber>
    </recommendedName>
    <alternativeName>
        <fullName evidence="13">Enoylpyruvate transferase</fullName>
    </alternativeName>
    <alternativeName>
        <fullName evidence="13">UDP-N-acetylglucosamine enolpyruvyl transferase</fullName>
        <shortName evidence="13">EPT</shortName>
    </alternativeName>
</protein>
<evidence type="ECO:0000256" key="1">
    <source>
        <dbReference type="ARBA" id="ARBA00004496"/>
    </source>
</evidence>
<dbReference type="SUPFAM" id="SSF55205">
    <property type="entry name" value="EPT/RTPC-like"/>
    <property type="match status" value="1"/>
</dbReference>
<evidence type="ECO:0000313" key="15">
    <source>
        <dbReference type="EMBL" id="SFJ85779.1"/>
    </source>
</evidence>
<keyword evidence="3 13" id="KW-0963">Cytoplasm</keyword>
<dbReference type="STRING" id="1884381.SAMN05518846_10690"/>
<comment type="caution">
    <text evidence="13">Lacks conserved residue(s) required for the propagation of feature annotation.</text>
</comment>
<name>A0A1I3USS0_9BACL</name>
<dbReference type="InterPro" id="IPR050068">
    <property type="entry name" value="MurA_subfamily"/>
</dbReference>
<comment type="function">
    <text evidence="13">Cell wall formation. Adds enolpyruvyl to UDP-N-acetylglucosamine.</text>
</comment>
<dbReference type="FunFam" id="3.65.10.10:FF:000001">
    <property type="entry name" value="UDP-N-acetylglucosamine 1-carboxyvinyltransferase"/>
    <property type="match status" value="1"/>
</dbReference>
<comment type="catalytic activity">
    <reaction evidence="12 13">
        <text>phosphoenolpyruvate + UDP-N-acetyl-alpha-D-glucosamine = UDP-N-acetyl-3-O-(1-carboxyvinyl)-alpha-D-glucosamine + phosphate</text>
        <dbReference type="Rhea" id="RHEA:18681"/>
        <dbReference type="ChEBI" id="CHEBI:43474"/>
        <dbReference type="ChEBI" id="CHEBI:57705"/>
        <dbReference type="ChEBI" id="CHEBI:58702"/>
        <dbReference type="ChEBI" id="CHEBI:68483"/>
        <dbReference type="EC" id="2.5.1.7"/>
    </reaction>
</comment>
<evidence type="ECO:0000256" key="6">
    <source>
        <dbReference type="ARBA" id="ARBA00022960"/>
    </source>
</evidence>
<dbReference type="GeneID" id="301133881"/>
<dbReference type="PANTHER" id="PTHR43783:SF2">
    <property type="entry name" value="UDP-N-ACETYLGLUCOSAMINE 1-CARBOXYVINYLTRANSFERASE 2"/>
    <property type="match status" value="1"/>
</dbReference>
<dbReference type="InterPro" id="IPR005750">
    <property type="entry name" value="UDP_GlcNAc_COvinyl_MurA"/>
</dbReference>
<dbReference type="Pfam" id="PF00275">
    <property type="entry name" value="EPSP_synthase"/>
    <property type="match status" value="1"/>
</dbReference>
<dbReference type="Proteomes" id="UP000198915">
    <property type="component" value="Unassembled WGS sequence"/>
</dbReference>
<dbReference type="NCBIfam" id="TIGR01072">
    <property type="entry name" value="murA"/>
    <property type="match status" value="1"/>
</dbReference>
<feature type="binding site" evidence="13">
    <location>
        <position position="306"/>
    </location>
    <ligand>
        <name>UDP-N-acetyl-alpha-D-glucosamine</name>
        <dbReference type="ChEBI" id="CHEBI:57705"/>
    </ligand>
</feature>
<dbReference type="GO" id="GO:0008360">
    <property type="term" value="P:regulation of cell shape"/>
    <property type="evidence" value="ECO:0007669"/>
    <property type="project" value="UniProtKB-KW"/>
</dbReference>
<evidence type="ECO:0000256" key="11">
    <source>
        <dbReference type="ARBA" id="ARBA00038367"/>
    </source>
</evidence>
<sequence>MDKLIINGGKPLAGTVTISGAKNSAVALIPAALLADGPVVIENLPRIQDVDIYFELLQEMGADVLFEEDWMEVDGRAMKLMLMPNGRIKKLRASYYLWGALLAKFGEAQVGLPGGCDLGPRPVDLHIKGFEAMGAQVENKNGVMTIKAKNGRLQGARIYLDLVSVGATINIMLAAAKADGVTIIENAAREPEIVDVATLLNNMGANIKGAGTDMIRIQGVEFLRGCRHTIIPDRIEAGTYMIAAAATNGNVLVENVIPKHLESVTAKLREIGAEVVEMDDCIQVIGQKGYRSIDVKTSPYPGFPTDLQQPITTLLTMAKGSSIVTDNIYSSRFRHVDELRRMGANLKVEGRSAVIEGGSSLNGAKVVASDLRAGAALFIAGLATNGVTELEGLEHIDRGYENLVGKLQTLGADVQRVGLHRSENHQR</sequence>
<comment type="subcellular location">
    <subcellularLocation>
        <location evidence="1 13">Cytoplasm</location>
    </subcellularLocation>
</comment>
<evidence type="ECO:0000256" key="3">
    <source>
        <dbReference type="ARBA" id="ARBA00022490"/>
    </source>
</evidence>
<keyword evidence="6 13" id="KW-0133">Cell shape</keyword>
<evidence type="ECO:0000313" key="16">
    <source>
        <dbReference type="Proteomes" id="UP000198915"/>
    </source>
</evidence>
<dbReference type="GO" id="GO:0009252">
    <property type="term" value="P:peptidoglycan biosynthetic process"/>
    <property type="evidence" value="ECO:0007669"/>
    <property type="project" value="UniProtKB-UniRule"/>
</dbReference>
<dbReference type="HAMAP" id="MF_00111">
    <property type="entry name" value="MurA"/>
    <property type="match status" value="1"/>
</dbReference>
<evidence type="ECO:0000259" key="14">
    <source>
        <dbReference type="Pfam" id="PF00275"/>
    </source>
</evidence>
<dbReference type="UniPathway" id="UPA00219"/>
<keyword evidence="4 13" id="KW-0132">Cell division</keyword>
<feature type="binding site" evidence="13">
    <location>
        <position position="328"/>
    </location>
    <ligand>
        <name>UDP-N-acetyl-alpha-D-glucosamine</name>
        <dbReference type="ChEBI" id="CHEBI:57705"/>
    </ligand>
</feature>
<dbReference type="Gene3D" id="3.65.10.10">
    <property type="entry name" value="Enolpyruvate transferase domain"/>
    <property type="match status" value="2"/>
</dbReference>
<keyword evidence="7 13" id="KW-0573">Peptidoglycan synthesis</keyword>
<reference evidence="16" key="1">
    <citation type="submission" date="2016-10" db="EMBL/GenBank/DDBJ databases">
        <authorList>
            <person name="Varghese N."/>
            <person name="Submissions S."/>
        </authorList>
    </citation>
    <scope>NUCLEOTIDE SEQUENCE [LARGE SCALE GENOMIC DNA]</scope>
    <source>
        <strain evidence="16">OK042</strain>
    </source>
</reference>
<evidence type="ECO:0000256" key="9">
    <source>
        <dbReference type="ARBA" id="ARBA00023316"/>
    </source>
</evidence>
<dbReference type="PANTHER" id="PTHR43783">
    <property type="entry name" value="UDP-N-ACETYLGLUCOSAMINE 1-CARBOXYVINYLTRANSFERASE"/>
    <property type="match status" value="1"/>
</dbReference>
<gene>
    <name evidence="13" type="primary">murA</name>
    <name evidence="15" type="ORF">SAMN05518846_10690</name>
</gene>
<accession>A0A1I3USS0</accession>
<feature type="active site" description="Proton donor" evidence="13">
    <location>
        <position position="116"/>
    </location>
</feature>
<feature type="binding site" evidence="13">
    <location>
        <begin position="121"/>
        <end position="125"/>
    </location>
    <ligand>
        <name>UDP-N-acetyl-alpha-D-glucosamine</name>
        <dbReference type="ChEBI" id="CHEBI:57705"/>
    </ligand>
</feature>
<dbReference type="GO" id="GO:0005737">
    <property type="term" value="C:cytoplasm"/>
    <property type="evidence" value="ECO:0007669"/>
    <property type="project" value="UniProtKB-SubCell"/>
</dbReference>
<evidence type="ECO:0000256" key="7">
    <source>
        <dbReference type="ARBA" id="ARBA00022984"/>
    </source>
</evidence>
<evidence type="ECO:0000256" key="2">
    <source>
        <dbReference type="ARBA" id="ARBA00004752"/>
    </source>
</evidence>
<keyword evidence="8 13" id="KW-0131">Cell cycle</keyword>
<dbReference type="GO" id="GO:0051301">
    <property type="term" value="P:cell division"/>
    <property type="evidence" value="ECO:0007669"/>
    <property type="project" value="UniProtKB-KW"/>
</dbReference>
<dbReference type="EMBL" id="FORT01000006">
    <property type="protein sequence ID" value="SFJ85779.1"/>
    <property type="molecule type" value="Genomic_DNA"/>
</dbReference>
<feature type="binding site" evidence="13">
    <location>
        <position position="92"/>
    </location>
    <ligand>
        <name>UDP-N-acetyl-alpha-D-glucosamine</name>
        <dbReference type="ChEBI" id="CHEBI:57705"/>
    </ligand>
</feature>
<evidence type="ECO:0000256" key="4">
    <source>
        <dbReference type="ARBA" id="ARBA00022618"/>
    </source>
</evidence>
<feature type="modified residue" description="2-(S-cysteinyl)pyruvic acid O-phosphothioketal" evidence="13">
    <location>
        <position position="116"/>
    </location>
</feature>
<dbReference type="RefSeq" id="WP_092268301.1">
    <property type="nucleotide sequence ID" value="NZ_BJOE01000027.1"/>
</dbReference>
<evidence type="ECO:0000256" key="8">
    <source>
        <dbReference type="ARBA" id="ARBA00023306"/>
    </source>
</evidence>
<dbReference type="GO" id="GO:0071555">
    <property type="term" value="P:cell wall organization"/>
    <property type="evidence" value="ECO:0007669"/>
    <property type="project" value="UniProtKB-KW"/>
</dbReference>
<dbReference type="EC" id="2.5.1.7" evidence="13"/>
<dbReference type="AlphaFoldDB" id="A0A1I3USS0"/>
<dbReference type="NCBIfam" id="NF009470">
    <property type="entry name" value="PRK12830.1"/>
    <property type="match status" value="1"/>
</dbReference>
<dbReference type="InterPro" id="IPR013792">
    <property type="entry name" value="RNA3'P_cycl/enolpyr_Trfase_a/b"/>
</dbReference>
<evidence type="ECO:0000256" key="5">
    <source>
        <dbReference type="ARBA" id="ARBA00022679"/>
    </source>
</evidence>
<evidence type="ECO:0000256" key="13">
    <source>
        <dbReference type="HAMAP-Rule" id="MF_00111"/>
    </source>
</evidence>
<comment type="pathway">
    <text evidence="2 13">Cell wall biogenesis; peptidoglycan biosynthesis.</text>
</comment>
<keyword evidence="16" id="KW-1185">Reference proteome</keyword>
<dbReference type="GO" id="GO:0008760">
    <property type="term" value="F:UDP-N-acetylglucosamine 1-carboxyvinyltransferase activity"/>
    <property type="evidence" value="ECO:0007669"/>
    <property type="project" value="UniProtKB-UniRule"/>
</dbReference>
<dbReference type="InterPro" id="IPR036968">
    <property type="entry name" value="Enolpyruvate_Tfrase_sf"/>
</dbReference>
<dbReference type="NCBIfam" id="NF006873">
    <property type="entry name" value="PRK09369.1"/>
    <property type="match status" value="1"/>
</dbReference>
<keyword evidence="10 13" id="KW-0670">Pyruvate</keyword>
<evidence type="ECO:0000256" key="10">
    <source>
        <dbReference type="ARBA" id="ARBA00023317"/>
    </source>
</evidence>